<dbReference type="InterPro" id="IPR002545">
    <property type="entry name" value="CheW-lke_dom"/>
</dbReference>
<dbReference type="Gene3D" id="1.20.120.160">
    <property type="entry name" value="HPT domain"/>
    <property type="match status" value="1"/>
</dbReference>
<feature type="compositionally biased region" description="Acidic residues" evidence="12">
    <location>
        <begin position="128"/>
        <end position="139"/>
    </location>
</feature>
<dbReference type="PANTHER" id="PTHR43395">
    <property type="entry name" value="SENSOR HISTIDINE KINASE CHEA"/>
    <property type="match status" value="1"/>
</dbReference>
<dbReference type="SUPFAM" id="SSF50341">
    <property type="entry name" value="CheW-like"/>
    <property type="match status" value="1"/>
</dbReference>
<dbReference type="InterPro" id="IPR005467">
    <property type="entry name" value="His_kinase_dom"/>
</dbReference>
<evidence type="ECO:0000256" key="8">
    <source>
        <dbReference type="ARBA" id="ARBA00022777"/>
    </source>
</evidence>
<feature type="modified residue" description="Phosphohistidine" evidence="11">
    <location>
        <position position="47"/>
    </location>
</feature>
<gene>
    <name evidence="16" type="ORF">C480_06221</name>
</gene>
<dbReference type="AlphaFoldDB" id="M0B9P8"/>
<dbReference type="CDD" id="cd00088">
    <property type="entry name" value="HPT"/>
    <property type="match status" value="1"/>
</dbReference>
<keyword evidence="5 11" id="KW-0597">Phosphoprotein</keyword>
<dbReference type="InterPro" id="IPR053588">
    <property type="entry name" value="CheA_signal_transducer"/>
</dbReference>
<keyword evidence="17" id="KW-1185">Reference proteome</keyword>
<organism evidence="16 17">
    <name type="scientific">Natrialba aegyptia DSM 13077</name>
    <dbReference type="NCBI Taxonomy" id="1227491"/>
    <lineage>
        <taxon>Archaea</taxon>
        <taxon>Methanobacteriati</taxon>
        <taxon>Methanobacteriota</taxon>
        <taxon>Stenosarchaea group</taxon>
        <taxon>Halobacteria</taxon>
        <taxon>Halobacteriales</taxon>
        <taxon>Natrialbaceae</taxon>
        <taxon>Natrialba</taxon>
    </lineage>
</organism>
<dbReference type="PROSITE" id="PS50851">
    <property type="entry name" value="CHEW"/>
    <property type="match status" value="1"/>
</dbReference>
<dbReference type="Gene3D" id="2.30.30.40">
    <property type="entry name" value="SH3 Domains"/>
    <property type="match status" value="1"/>
</dbReference>
<dbReference type="PRINTS" id="PR00344">
    <property type="entry name" value="BCTRLSENSOR"/>
</dbReference>
<evidence type="ECO:0000256" key="3">
    <source>
        <dbReference type="ARBA" id="ARBA00021495"/>
    </source>
</evidence>
<evidence type="ECO:0000259" key="13">
    <source>
        <dbReference type="PROSITE" id="PS50109"/>
    </source>
</evidence>
<feature type="domain" description="CheW-like" evidence="14">
    <location>
        <begin position="570"/>
        <end position="697"/>
    </location>
</feature>
<dbReference type="NCBIfam" id="NF041336">
    <property type="entry name" value="CheA_Halo"/>
    <property type="match status" value="1"/>
</dbReference>
<reference evidence="16 17" key="1">
    <citation type="journal article" date="2014" name="PLoS Genet.">
        <title>Phylogenetically driven sequencing of extremely halophilic archaea reveals strategies for static and dynamic osmo-response.</title>
        <authorList>
            <person name="Becker E.A."/>
            <person name="Seitzer P.M."/>
            <person name="Tritt A."/>
            <person name="Larsen D."/>
            <person name="Krusor M."/>
            <person name="Yao A.I."/>
            <person name="Wu D."/>
            <person name="Madern D."/>
            <person name="Eisen J.A."/>
            <person name="Darling A.E."/>
            <person name="Facciotti M.T."/>
        </authorList>
    </citation>
    <scope>NUCLEOTIDE SEQUENCE [LARGE SCALE GENOMIC DNA]</scope>
    <source>
        <strain evidence="16 17">DSM 13077</strain>
    </source>
</reference>
<feature type="domain" description="Histidine kinase" evidence="13">
    <location>
        <begin position="346"/>
        <end position="568"/>
    </location>
</feature>
<comment type="catalytic activity">
    <reaction evidence="1">
        <text>ATP + protein L-histidine = ADP + protein N-phospho-L-histidine.</text>
        <dbReference type="EC" id="2.7.13.3"/>
    </reaction>
</comment>
<dbReference type="GO" id="GO:0005524">
    <property type="term" value="F:ATP binding"/>
    <property type="evidence" value="ECO:0007669"/>
    <property type="project" value="UniProtKB-KW"/>
</dbReference>
<sequence>MVRVSDATSTFVQESQEDIQKLNNALLDLEDDPESSDAIETVFRVAHNLKGNFGVMGYTTASNLAHAIEDLLDCIRDGELAVTAERMDLIFSGVDHLARMVEEISDTGETNTDPAETIEAIRASIDEEAAAEADGDETDGSAANADAVDSDRDVPLAELADDIDLAELEAETSVYRAALEVADTGSPQVDAMFVIDSANDEFELLRTVPSNAAIEDGEFDAAFDAYVATTDSDADRDAVASFFEDDRYVEGVTVAEVTDGIVAEERDDGNSDGDGDGDGDDATDDVADAGADADADADESTDGDSDSTSESSVTHSSKEVESIRVDVEQVDQLYNQVEEMVTSRIKLRKIIEGSDLVEAEDELEEHGKITASLQDTVLEIRLVPLKKIVGNFPRVVRDLAREQDKEIDFRMEGVDIEMDRSILNELSDPLMHLIRNAVDHGIESPEERERKGKPREGTITLTGERERDRVSVTVEDDGGGLDVEKIRSKAVEQGIMSEDEVALLDDSEVYDLIFHPGFSTTDEVTEVSGRGVGMDVVNQVVRGVDGSINVESEPDEGTAITLMLPVSVAIVRVLFVTAGDETYGVPIKNIDEISEFEDVTLESVEGRQTVTHDNKVYPLLSLGDRLDVPDTEPDGDDMVVRIKEDVRQVCIRCSDVIGQEEVVIKPFEGVLSGAPGISGASVLGEGEVVMILDVDTL</sequence>
<protein>
    <recommendedName>
        <fullName evidence="3">Chemotaxis protein CheA</fullName>
        <ecNumber evidence="2">2.7.13.3</ecNumber>
    </recommendedName>
</protein>
<dbReference type="InterPro" id="IPR003594">
    <property type="entry name" value="HATPase_dom"/>
</dbReference>
<keyword evidence="4" id="KW-0145">Chemotaxis</keyword>
<keyword evidence="8 16" id="KW-0418">Kinase</keyword>
<keyword evidence="7" id="KW-0547">Nucleotide-binding</keyword>
<evidence type="ECO:0000256" key="5">
    <source>
        <dbReference type="ARBA" id="ARBA00022553"/>
    </source>
</evidence>
<dbReference type="Proteomes" id="UP000011591">
    <property type="component" value="Unassembled WGS sequence"/>
</dbReference>
<dbReference type="InterPro" id="IPR036097">
    <property type="entry name" value="HisK_dim/P_sf"/>
</dbReference>
<dbReference type="OrthoDB" id="293137at2157"/>
<keyword evidence="10" id="KW-0902">Two-component regulatory system</keyword>
<dbReference type="InterPro" id="IPR004358">
    <property type="entry name" value="Sig_transdc_His_kin-like_C"/>
</dbReference>
<dbReference type="InterPro" id="IPR036890">
    <property type="entry name" value="HATPase_C_sf"/>
</dbReference>
<evidence type="ECO:0000256" key="4">
    <source>
        <dbReference type="ARBA" id="ARBA00022500"/>
    </source>
</evidence>
<keyword evidence="6" id="KW-0808">Transferase</keyword>
<dbReference type="InterPro" id="IPR036641">
    <property type="entry name" value="HPT_dom_sf"/>
</dbReference>
<dbReference type="GO" id="GO:0005737">
    <property type="term" value="C:cytoplasm"/>
    <property type="evidence" value="ECO:0007669"/>
    <property type="project" value="InterPro"/>
</dbReference>
<feature type="domain" description="HPt" evidence="15">
    <location>
        <begin position="1"/>
        <end position="104"/>
    </location>
</feature>
<evidence type="ECO:0000256" key="11">
    <source>
        <dbReference type="PROSITE-ProRule" id="PRU00110"/>
    </source>
</evidence>
<dbReference type="SMART" id="SM00260">
    <property type="entry name" value="CheW"/>
    <property type="match status" value="1"/>
</dbReference>
<evidence type="ECO:0000313" key="17">
    <source>
        <dbReference type="Proteomes" id="UP000011591"/>
    </source>
</evidence>
<dbReference type="SUPFAM" id="SSF55874">
    <property type="entry name" value="ATPase domain of HSP90 chaperone/DNA topoisomerase II/histidine kinase"/>
    <property type="match status" value="1"/>
</dbReference>
<dbReference type="SMART" id="SM00073">
    <property type="entry name" value="HPT"/>
    <property type="match status" value="1"/>
</dbReference>
<evidence type="ECO:0000256" key="12">
    <source>
        <dbReference type="SAM" id="MobiDB-lite"/>
    </source>
</evidence>
<dbReference type="PATRIC" id="fig|1227491.4.peg.1283"/>
<dbReference type="InterPro" id="IPR010808">
    <property type="entry name" value="CheA_P2-bd"/>
</dbReference>
<dbReference type="Pfam" id="PF02518">
    <property type="entry name" value="HATPase_c"/>
    <property type="match status" value="1"/>
</dbReference>
<evidence type="ECO:0000256" key="2">
    <source>
        <dbReference type="ARBA" id="ARBA00012438"/>
    </source>
</evidence>
<dbReference type="SMART" id="SM01231">
    <property type="entry name" value="H-kinase_dim"/>
    <property type="match status" value="1"/>
</dbReference>
<dbReference type="EMBL" id="AOIP01000015">
    <property type="protein sequence ID" value="ELZ07626.1"/>
    <property type="molecule type" value="Genomic_DNA"/>
</dbReference>
<dbReference type="InterPro" id="IPR008207">
    <property type="entry name" value="Sig_transdc_His_kin_Hpt_dom"/>
</dbReference>
<dbReference type="SMART" id="SM00387">
    <property type="entry name" value="HATPase_c"/>
    <property type="match status" value="1"/>
</dbReference>
<dbReference type="Gene3D" id="3.30.565.10">
    <property type="entry name" value="Histidine kinase-like ATPase, C-terminal domain"/>
    <property type="match status" value="1"/>
</dbReference>
<keyword evidence="9" id="KW-0067">ATP-binding</keyword>
<dbReference type="GO" id="GO:0006935">
    <property type="term" value="P:chemotaxis"/>
    <property type="evidence" value="ECO:0007669"/>
    <property type="project" value="UniProtKB-KW"/>
</dbReference>
<feature type="region of interest" description="Disordered" evidence="12">
    <location>
        <begin position="128"/>
        <end position="147"/>
    </location>
</feature>
<dbReference type="RefSeq" id="WP_006664754.1">
    <property type="nucleotide sequence ID" value="NZ_AOIP01000015.1"/>
</dbReference>
<dbReference type="CDD" id="cd16916">
    <property type="entry name" value="HATPase_CheA-like"/>
    <property type="match status" value="1"/>
</dbReference>
<accession>M0B9P8</accession>
<dbReference type="InterPro" id="IPR004105">
    <property type="entry name" value="CheA-like_dim"/>
</dbReference>
<evidence type="ECO:0000256" key="7">
    <source>
        <dbReference type="ARBA" id="ARBA00022741"/>
    </source>
</evidence>
<dbReference type="InterPro" id="IPR036061">
    <property type="entry name" value="CheW-like_dom_sf"/>
</dbReference>
<dbReference type="FunFam" id="3.30.565.10:FF:000016">
    <property type="entry name" value="Chemotaxis protein CheA, putative"/>
    <property type="match status" value="1"/>
</dbReference>
<dbReference type="SUPFAM" id="SSF47226">
    <property type="entry name" value="Histidine-containing phosphotransfer domain, HPT domain"/>
    <property type="match status" value="1"/>
</dbReference>
<dbReference type="Pfam" id="PF01627">
    <property type="entry name" value="Hpt"/>
    <property type="match status" value="1"/>
</dbReference>
<evidence type="ECO:0000256" key="1">
    <source>
        <dbReference type="ARBA" id="ARBA00000085"/>
    </source>
</evidence>
<evidence type="ECO:0000256" key="6">
    <source>
        <dbReference type="ARBA" id="ARBA00022679"/>
    </source>
</evidence>
<dbReference type="Gene3D" id="1.10.287.560">
    <property type="entry name" value="Histidine kinase CheA-like, homodimeric domain"/>
    <property type="match status" value="1"/>
</dbReference>
<dbReference type="GO" id="GO:0000155">
    <property type="term" value="F:phosphorelay sensor kinase activity"/>
    <property type="evidence" value="ECO:0007669"/>
    <property type="project" value="InterPro"/>
</dbReference>
<feature type="region of interest" description="Disordered" evidence="12">
    <location>
        <begin position="256"/>
        <end position="320"/>
    </location>
</feature>
<dbReference type="Pfam" id="PF07194">
    <property type="entry name" value="P2"/>
    <property type="match status" value="1"/>
</dbReference>
<dbReference type="PANTHER" id="PTHR43395:SF10">
    <property type="entry name" value="CHEMOTAXIS PROTEIN CHEA"/>
    <property type="match status" value="1"/>
</dbReference>
<evidence type="ECO:0000259" key="15">
    <source>
        <dbReference type="PROSITE" id="PS50894"/>
    </source>
</evidence>
<dbReference type="PROSITE" id="PS50894">
    <property type="entry name" value="HPT"/>
    <property type="match status" value="1"/>
</dbReference>
<evidence type="ECO:0000313" key="16">
    <source>
        <dbReference type="EMBL" id="ELZ07626.1"/>
    </source>
</evidence>
<name>M0B9P8_9EURY</name>
<proteinExistence type="predicted"/>
<dbReference type="InterPro" id="IPR037006">
    <property type="entry name" value="CheA-like_homodim_sf"/>
</dbReference>
<dbReference type="SUPFAM" id="SSF47384">
    <property type="entry name" value="Homodimeric domain of signal transducing histidine kinase"/>
    <property type="match status" value="1"/>
</dbReference>
<dbReference type="Pfam" id="PF02895">
    <property type="entry name" value="H-kinase_dim"/>
    <property type="match status" value="1"/>
</dbReference>
<evidence type="ECO:0000256" key="9">
    <source>
        <dbReference type="ARBA" id="ARBA00022840"/>
    </source>
</evidence>
<evidence type="ECO:0000256" key="10">
    <source>
        <dbReference type="ARBA" id="ARBA00023012"/>
    </source>
</evidence>
<feature type="compositionally biased region" description="Acidic residues" evidence="12">
    <location>
        <begin position="265"/>
        <end position="307"/>
    </location>
</feature>
<dbReference type="InterPro" id="IPR051315">
    <property type="entry name" value="Bact_Chemotaxis_CheA"/>
</dbReference>
<evidence type="ECO:0000259" key="14">
    <source>
        <dbReference type="PROSITE" id="PS50851"/>
    </source>
</evidence>
<dbReference type="Pfam" id="PF01584">
    <property type="entry name" value="CheW"/>
    <property type="match status" value="1"/>
</dbReference>
<dbReference type="EC" id="2.7.13.3" evidence="2"/>
<dbReference type="PROSITE" id="PS50109">
    <property type="entry name" value="HIS_KIN"/>
    <property type="match status" value="1"/>
</dbReference>
<comment type="caution">
    <text evidence="16">The sequence shown here is derived from an EMBL/GenBank/DDBJ whole genome shotgun (WGS) entry which is preliminary data.</text>
</comment>